<dbReference type="Proteomes" id="UP000441717">
    <property type="component" value="Unassembled WGS sequence"/>
</dbReference>
<dbReference type="GO" id="GO:0016832">
    <property type="term" value="F:aldehyde-lyase activity"/>
    <property type="evidence" value="ECO:0007669"/>
    <property type="project" value="InterPro"/>
</dbReference>
<organism evidence="4 5">
    <name type="scientific">Desulfofundulus thermobenzoicus</name>
    <dbReference type="NCBI Taxonomy" id="29376"/>
    <lineage>
        <taxon>Bacteria</taxon>
        <taxon>Bacillati</taxon>
        <taxon>Bacillota</taxon>
        <taxon>Clostridia</taxon>
        <taxon>Eubacteriales</taxon>
        <taxon>Peptococcaceae</taxon>
        <taxon>Desulfofundulus</taxon>
    </lineage>
</organism>
<dbReference type="InterPro" id="IPR006268">
    <property type="entry name" value="DAHP_syn_2"/>
</dbReference>
<name>A0A6N7IQC8_9FIRM</name>
<dbReference type="Pfam" id="PF00793">
    <property type="entry name" value="DAHP_synth_1"/>
    <property type="match status" value="1"/>
</dbReference>
<dbReference type="InterPro" id="IPR013785">
    <property type="entry name" value="Aldolase_TIM"/>
</dbReference>
<keyword evidence="5" id="KW-1185">Reference proteome</keyword>
<dbReference type="EMBL" id="WHYR01000011">
    <property type="protein sequence ID" value="MQL51757.1"/>
    <property type="molecule type" value="Genomic_DNA"/>
</dbReference>
<dbReference type="PANTHER" id="PTHR43018:SF2">
    <property type="entry name" value="PHOSPHO-2-DEHYDRO-3-DEOXYHEPTONATE ALDOLASE"/>
    <property type="match status" value="1"/>
</dbReference>
<keyword evidence="1 4" id="KW-0808">Transferase</keyword>
<dbReference type="InterPro" id="IPR006218">
    <property type="entry name" value="DAHP1/KDSA"/>
</dbReference>
<dbReference type="GO" id="GO:0009073">
    <property type="term" value="P:aromatic amino acid family biosynthetic process"/>
    <property type="evidence" value="ECO:0007669"/>
    <property type="project" value="InterPro"/>
</dbReference>
<protein>
    <submittedName>
        <fullName evidence="4">3-deoxy-7-phosphoheptulonate synthase</fullName>
        <ecNumber evidence="4">2.5.1.54</ecNumber>
    </submittedName>
</protein>
<dbReference type="SUPFAM" id="SSF51569">
    <property type="entry name" value="Aldolase"/>
    <property type="match status" value="1"/>
</dbReference>
<feature type="domain" description="DAHP synthetase I/KDSA" evidence="2">
    <location>
        <begin position="87"/>
        <end position="327"/>
    </location>
</feature>
<evidence type="ECO:0000259" key="3">
    <source>
        <dbReference type="Pfam" id="PF18152"/>
    </source>
</evidence>
<dbReference type="AlphaFoldDB" id="A0A6N7IQC8"/>
<dbReference type="Gene3D" id="3.20.20.70">
    <property type="entry name" value="Aldolase class I"/>
    <property type="match status" value="1"/>
</dbReference>
<gene>
    <name evidence="4" type="primary">aroF</name>
    <name evidence="4" type="ORF">GFC01_05670</name>
</gene>
<dbReference type="NCBIfam" id="NF006421">
    <property type="entry name" value="PRK08673.1"/>
    <property type="match status" value="1"/>
</dbReference>
<comment type="caution">
    <text evidence="4">The sequence shown here is derived from an EMBL/GenBank/DDBJ whole genome shotgun (WGS) entry which is preliminary data.</text>
</comment>
<proteinExistence type="predicted"/>
<dbReference type="InterPro" id="IPR052899">
    <property type="entry name" value="Class-I_DAHP_synthase"/>
</dbReference>
<sequence length="337" mass="35792">MVVVMDGRAPAEQVQAVISRLEECGFKAHPIHGVRRIVIGAVGDRRAISSLGLETMPGVERVVPIMKPYKLVSREAREENTVVRVGNAAIGGDGLAVCAGPCAVESREQLLEAARMVSGAGAVMLRGGAFKPRTSPYSFQGLEEEGLRLLAEAARETGLATVTEVVDEYSLNLAVQYVDVLQIGARNMQNFRLLQMVGRSGKPVLLKRGLSATVEEWLMAAEYIMSEGNGQIILCERGIRTFEQSTRNTLDLSAVPLVKSLSHLPVIVDPSHATGDRKLVGPMARAAVAAGADGLLIEVHPDPGKALCDGPQSLTPAQFAALMEELRAVAAAVGRAA</sequence>
<dbReference type="NCBIfam" id="NF009239">
    <property type="entry name" value="PRK12595.1"/>
    <property type="match status" value="1"/>
</dbReference>
<dbReference type="InterPro" id="IPR041071">
    <property type="entry name" value="DAHP_snth_FXD"/>
</dbReference>
<dbReference type="PANTHER" id="PTHR43018">
    <property type="entry name" value="PHOSPHO-2-DEHYDRO-3-DEOXYHEPTONATE ALDOLASE"/>
    <property type="match status" value="1"/>
</dbReference>
<reference evidence="4 5" key="1">
    <citation type="submission" date="2019-10" db="EMBL/GenBank/DDBJ databases">
        <title>Comparative genomics of sulfur disproportionating microorganisms.</title>
        <authorList>
            <person name="Ward L.M."/>
            <person name="Bertran E."/>
            <person name="Johnston D."/>
        </authorList>
    </citation>
    <scope>NUCLEOTIDE SEQUENCE [LARGE SCALE GENOMIC DNA]</scope>
    <source>
        <strain evidence="4 5">DSM 14055</strain>
    </source>
</reference>
<evidence type="ECO:0000259" key="2">
    <source>
        <dbReference type="Pfam" id="PF00793"/>
    </source>
</evidence>
<evidence type="ECO:0000313" key="5">
    <source>
        <dbReference type="Proteomes" id="UP000441717"/>
    </source>
</evidence>
<evidence type="ECO:0000256" key="1">
    <source>
        <dbReference type="ARBA" id="ARBA00022679"/>
    </source>
</evidence>
<accession>A0A6N7IQC8</accession>
<dbReference type="NCBIfam" id="TIGR01361">
    <property type="entry name" value="DAHP_synth_Bsub"/>
    <property type="match status" value="1"/>
</dbReference>
<dbReference type="OrthoDB" id="9780456at2"/>
<feature type="domain" description="DAHP synthase ferredoxin-like" evidence="3">
    <location>
        <begin position="1"/>
        <end position="67"/>
    </location>
</feature>
<dbReference type="GO" id="GO:0003849">
    <property type="term" value="F:3-deoxy-7-phosphoheptulonate synthase activity"/>
    <property type="evidence" value="ECO:0007669"/>
    <property type="project" value="UniProtKB-EC"/>
</dbReference>
<evidence type="ECO:0000313" key="4">
    <source>
        <dbReference type="EMBL" id="MQL51757.1"/>
    </source>
</evidence>
<dbReference type="Pfam" id="PF18152">
    <property type="entry name" value="DAHP_snth_FXD"/>
    <property type="match status" value="1"/>
</dbReference>
<dbReference type="RefSeq" id="WP_152945690.1">
    <property type="nucleotide sequence ID" value="NZ_WHYR01000011.1"/>
</dbReference>
<dbReference type="EC" id="2.5.1.54" evidence="4"/>
<dbReference type="Gene3D" id="3.30.70.1140">
    <property type="entry name" value="Phospho-2-dehydro-3-deoxyheptonate aldolase, domain 1"/>
    <property type="match status" value="1"/>
</dbReference>